<dbReference type="PANTHER" id="PTHR43281">
    <property type="entry name" value="FARNESYL DIPHOSPHATE SYNTHASE"/>
    <property type="match status" value="1"/>
</dbReference>
<keyword evidence="4" id="KW-0479">Metal-binding</keyword>
<keyword evidence="9" id="KW-1185">Reference proteome</keyword>
<dbReference type="Gene3D" id="1.10.600.10">
    <property type="entry name" value="Farnesyl Diphosphate Synthase"/>
    <property type="match status" value="1"/>
</dbReference>
<dbReference type="Proteomes" id="UP000593892">
    <property type="component" value="Chromosome"/>
</dbReference>
<dbReference type="GO" id="GO:0005737">
    <property type="term" value="C:cytoplasm"/>
    <property type="evidence" value="ECO:0007669"/>
    <property type="project" value="UniProtKB-ARBA"/>
</dbReference>
<dbReference type="RefSeq" id="WP_194449485.1">
    <property type="nucleotide sequence ID" value="NZ_CP063849.1"/>
</dbReference>
<keyword evidence="6" id="KW-0414">Isoprene biosynthesis</keyword>
<reference evidence="8 9" key="1">
    <citation type="submission" date="2020-10" db="EMBL/GenBank/DDBJ databases">
        <title>Complete genome sequence of Paludibaculum fermentans P105T, a facultatively anaerobic acidobacterium capable of dissimilatory Fe(III) reduction.</title>
        <authorList>
            <person name="Dedysh S.N."/>
            <person name="Beletsky A.V."/>
            <person name="Kulichevskaya I.S."/>
            <person name="Mardanov A.V."/>
            <person name="Ravin N.V."/>
        </authorList>
    </citation>
    <scope>NUCLEOTIDE SEQUENCE [LARGE SCALE GENOMIC DNA]</scope>
    <source>
        <strain evidence="8 9">P105</strain>
    </source>
</reference>
<dbReference type="SFLD" id="SFLDG01017">
    <property type="entry name" value="Polyprenyl_Transferase_Like"/>
    <property type="match status" value="1"/>
</dbReference>
<dbReference type="SUPFAM" id="SSF48576">
    <property type="entry name" value="Terpenoid synthases"/>
    <property type="match status" value="1"/>
</dbReference>
<organism evidence="8 9">
    <name type="scientific">Paludibaculum fermentans</name>
    <dbReference type="NCBI Taxonomy" id="1473598"/>
    <lineage>
        <taxon>Bacteria</taxon>
        <taxon>Pseudomonadati</taxon>
        <taxon>Acidobacteriota</taxon>
        <taxon>Terriglobia</taxon>
        <taxon>Bryobacterales</taxon>
        <taxon>Bryobacteraceae</taxon>
        <taxon>Paludibaculum</taxon>
    </lineage>
</organism>
<dbReference type="InterPro" id="IPR008949">
    <property type="entry name" value="Isoprenoid_synthase_dom_sf"/>
</dbReference>
<evidence type="ECO:0000256" key="1">
    <source>
        <dbReference type="ARBA" id="ARBA00001946"/>
    </source>
</evidence>
<name>A0A7S7SKK5_PALFE</name>
<gene>
    <name evidence="8" type="ORF">IRI77_34615</name>
</gene>
<dbReference type="CDD" id="cd00685">
    <property type="entry name" value="Trans_IPPS_HT"/>
    <property type="match status" value="1"/>
</dbReference>
<evidence type="ECO:0000256" key="2">
    <source>
        <dbReference type="ARBA" id="ARBA00006706"/>
    </source>
</evidence>
<dbReference type="FunFam" id="1.10.600.10:FF:000001">
    <property type="entry name" value="Geranylgeranyl diphosphate synthase"/>
    <property type="match status" value="1"/>
</dbReference>
<dbReference type="PROSITE" id="PS00723">
    <property type="entry name" value="POLYPRENYL_SYNTHASE_1"/>
    <property type="match status" value="1"/>
</dbReference>
<accession>A0A7S7SKK5</accession>
<keyword evidence="3 7" id="KW-0808">Transferase</keyword>
<dbReference type="EMBL" id="CP063849">
    <property type="protein sequence ID" value="QOY87818.1"/>
    <property type="molecule type" value="Genomic_DNA"/>
</dbReference>
<evidence type="ECO:0000256" key="7">
    <source>
        <dbReference type="RuleBase" id="RU004466"/>
    </source>
</evidence>
<dbReference type="NCBIfam" id="NF045485">
    <property type="entry name" value="FPPsyn"/>
    <property type="match status" value="1"/>
</dbReference>
<dbReference type="GO" id="GO:0046872">
    <property type="term" value="F:metal ion binding"/>
    <property type="evidence" value="ECO:0007669"/>
    <property type="project" value="UniProtKB-KW"/>
</dbReference>
<sequence length="294" mass="31679">MTLAELSLKEYLVEQTKLIDQELDRLVPAEDVAPSTIHKAMRYSLFAGGKRIRPILCLEAARSIAGHDVEGAVTVACPLELIHTYSLIHDDLPALDNDDLRRGRPTSHKVFGEAMAILAGDSLLTFAFEVLGRLGNARLVAELASASGTVRGMIAGQVHDIEGENQAPTAELLDQIHRAKTGALLRCSLRLGAIHAGATEDQLASISAYGEHIGLAFQIVDDILDVTQTSEELGKTAGKDAEQHKITFPAVYGLDASQHMAEEQRGLAHAALEQFGGSARRLHELADLIVDRNS</sequence>
<evidence type="ECO:0000256" key="6">
    <source>
        <dbReference type="ARBA" id="ARBA00023229"/>
    </source>
</evidence>
<comment type="cofactor">
    <cofactor evidence="1">
        <name>Mg(2+)</name>
        <dbReference type="ChEBI" id="CHEBI:18420"/>
    </cofactor>
</comment>
<dbReference type="InterPro" id="IPR053378">
    <property type="entry name" value="Prenyl_diphosphate_synthase"/>
</dbReference>
<protein>
    <submittedName>
        <fullName evidence="8">Polyprenyl synthetase family protein</fullName>
    </submittedName>
</protein>
<dbReference type="GO" id="GO:0016114">
    <property type="term" value="P:terpenoid biosynthetic process"/>
    <property type="evidence" value="ECO:0007669"/>
    <property type="project" value="UniProtKB-ARBA"/>
</dbReference>
<dbReference type="PANTHER" id="PTHR43281:SF1">
    <property type="entry name" value="FARNESYL DIPHOSPHATE SYNTHASE"/>
    <property type="match status" value="1"/>
</dbReference>
<evidence type="ECO:0000313" key="9">
    <source>
        <dbReference type="Proteomes" id="UP000593892"/>
    </source>
</evidence>
<keyword evidence="5" id="KW-0460">Magnesium</keyword>
<dbReference type="InterPro" id="IPR000092">
    <property type="entry name" value="Polyprenyl_synt"/>
</dbReference>
<dbReference type="GO" id="GO:0004659">
    <property type="term" value="F:prenyltransferase activity"/>
    <property type="evidence" value="ECO:0007669"/>
    <property type="project" value="InterPro"/>
</dbReference>
<dbReference type="Pfam" id="PF00348">
    <property type="entry name" value="polyprenyl_synt"/>
    <property type="match status" value="1"/>
</dbReference>
<proteinExistence type="inferred from homology"/>
<evidence type="ECO:0000256" key="3">
    <source>
        <dbReference type="ARBA" id="ARBA00022679"/>
    </source>
</evidence>
<evidence type="ECO:0000256" key="5">
    <source>
        <dbReference type="ARBA" id="ARBA00022842"/>
    </source>
</evidence>
<dbReference type="SFLD" id="SFLDS00005">
    <property type="entry name" value="Isoprenoid_Synthase_Type_I"/>
    <property type="match status" value="1"/>
</dbReference>
<dbReference type="KEGG" id="pfer:IRI77_34615"/>
<evidence type="ECO:0000313" key="8">
    <source>
        <dbReference type="EMBL" id="QOY87818.1"/>
    </source>
</evidence>
<dbReference type="InterPro" id="IPR033749">
    <property type="entry name" value="Polyprenyl_synt_CS"/>
</dbReference>
<evidence type="ECO:0000256" key="4">
    <source>
        <dbReference type="ARBA" id="ARBA00022723"/>
    </source>
</evidence>
<dbReference type="PROSITE" id="PS00444">
    <property type="entry name" value="POLYPRENYL_SYNTHASE_2"/>
    <property type="match status" value="1"/>
</dbReference>
<dbReference type="AlphaFoldDB" id="A0A7S7SKK5"/>
<comment type="similarity">
    <text evidence="2 7">Belongs to the FPP/GGPP synthase family.</text>
</comment>